<dbReference type="Proteomes" id="UP000054279">
    <property type="component" value="Unassembled WGS sequence"/>
</dbReference>
<feature type="non-terminal residue" evidence="1">
    <location>
        <position position="66"/>
    </location>
</feature>
<dbReference type="AlphaFoldDB" id="A0A0C9UDH7"/>
<gene>
    <name evidence="1" type="ORF">M422DRAFT_121892</name>
</gene>
<evidence type="ECO:0000313" key="1">
    <source>
        <dbReference type="EMBL" id="KIJ23185.1"/>
    </source>
</evidence>
<organism evidence="1 2">
    <name type="scientific">Sphaerobolus stellatus (strain SS14)</name>
    <dbReference type="NCBI Taxonomy" id="990650"/>
    <lineage>
        <taxon>Eukaryota</taxon>
        <taxon>Fungi</taxon>
        <taxon>Dikarya</taxon>
        <taxon>Basidiomycota</taxon>
        <taxon>Agaricomycotina</taxon>
        <taxon>Agaricomycetes</taxon>
        <taxon>Phallomycetidae</taxon>
        <taxon>Geastrales</taxon>
        <taxon>Sphaerobolaceae</taxon>
        <taxon>Sphaerobolus</taxon>
    </lineage>
</organism>
<sequence length="66" mass="7827">FTWLEEHNPKIDWQTKEVKMSCCPNKCLTCRTEIHKEASKVEVRRLLKCRVGPHPTMVEEAEEEDE</sequence>
<dbReference type="EMBL" id="KN837768">
    <property type="protein sequence ID" value="KIJ23185.1"/>
    <property type="molecule type" value="Genomic_DNA"/>
</dbReference>
<feature type="non-terminal residue" evidence="1">
    <location>
        <position position="1"/>
    </location>
</feature>
<dbReference type="HOGENOM" id="CLU_2800972_0_0_1"/>
<accession>A0A0C9UDH7</accession>
<dbReference type="OrthoDB" id="3267774at2759"/>
<name>A0A0C9UDH7_SPHS4</name>
<evidence type="ECO:0000313" key="2">
    <source>
        <dbReference type="Proteomes" id="UP000054279"/>
    </source>
</evidence>
<proteinExistence type="predicted"/>
<keyword evidence="2" id="KW-1185">Reference proteome</keyword>
<reference evidence="1 2" key="1">
    <citation type="submission" date="2014-06" db="EMBL/GenBank/DDBJ databases">
        <title>Evolutionary Origins and Diversification of the Mycorrhizal Mutualists.</title>
        <authorList>
            <consortium name="DOE Joint Genome Institute"/>
            <consortium name="Mycorrhizal Genomics Consortium"/>
            <person name="Kohler A."/>
            <person name="Kuo A."/>
            <person name="Nagy L.G."/>
            <person name="Floudas D."/>
            <person name="Copeland A."/>
            <person name="Barry K.W."/>
            <person name="Cichocki N."/>
            <person name="Veneault-Fourrey C."/>
            <person name="LaButti K."/>
            <person name="Lindquist E.A."/>
            <person name="Lipzen A."/>
            <person name="Lundell T."/>
            <person name="Morin E."/>
            <person name="Murat C."/>
            <person name="Riley R."/>
            <person name="Ohm R."/>
            <person name="Sun H."/>
            <person name="Tunlid A."/>
            <person name="Henrissat B."/>
            <person name="Grigoriev I.V."/>
            <person name="Hibbett D.S."/>
            <person name="Martin F."/>
        </authorList>
    </citation>
    <scope>NUCLEOTIDE SEQUENCE [LARGE SCALE GENOMIC DNA]</scope>
    <source>
        <strain evidence="1 2">SS14</strain>
    </source>
</reference>
<protein>
    <submittedName>
        <fullName evidence="1">Uncharacterized protein</fullName>
    </submittedName>
</protein>